<comment type="caution">
    <text evidence="4">The sequence shown here is derived from an EMBL/GenBank/DDBJ whole genome shotgun (WGS) entry which is preliminary data.</text>
</comment>
<evidence type="ECO:0000313" key="5">
    <source>
        <dbReference type="Proteomes" id="UP000521872"/>
    </source>
</evidence>
<dbReference type="Proteomes" id="UP000521872">
    <property type="component" value="Unassembled WGS sequence"/>
</dbReference>
<evidence type="ECO:0000256" key="2">
    <source>
        <dbReference type="ARBA" id="ARBA00022643"/>
    </source>
</evidence>
<proteinExistence type="predicted"/>
<dbReference type="EMBL" id="JAACJL010000058">
    <property type="protein sequence ID" value="KAF4611063.1"/>
    <property type="molecule type" value="Genomic_DNA"/>
</dbReference>
<keyword evidence="3" id="KW-0560">Oxidoreductase</keyword>
<keyword evidence="2" id="KW-0288">FMN</keyword>
<evidence type="ECO:0008006" key="6">
    <source>
        <dbReference type="Google" id="ProtNLM"/>
    </source>
</evidence>
<dbReference type="InterPro" id="IPR013785">
    <property type="entry name" value="Aldolase_TIM"/>
</dbReference>
<protein>
    <recommendedName>
        <fullName evidence="6">Nitronate monooxygenase domain-containing protein</fullName>
    </recommendedName>
</protein>
<gene>
    <name evidence="4" type="ORF">D9613_006801</name>
</gene>
<evidence type="ECO:0000313" key="4">
    <source>
        <dbReference type="EMBL" id="KAF4611063.1"/>
    </source>
</evidence>
<evidence type="ECO:0000256" key="1">
    <source>
        <dbReference type="ARBA" id="ARBA00022630"/>
    </source>
</evidence>
<organism evidence="4 5">
    <name type="scientific">Agrocybe pediades</name>
    <dbReference type="NCBI Taxonomy" id="84607"/>
    <lineage>
        <taxon>Eukaryota</taxon>
        <taxon>Fungi</taxon>
        <taxon>Dikarya</taxon>
        <taxon>Basidiomycota</taxon>
        <taxon>Agaricomycotina</taxon>
        <taxon>Agaricomycetes</taxon>
        <taxon>Agaricomycetidae</taxon>
        <taxon>Agaricales</taxon>
        <taxon>Agaricineae</taxon>
        <taxon>Strophariaceae</taxon>
        <taxon>Agrocybe</taxon>
    </lineage>
</organism>
<dbReference type="Gene3D" id="3.20.20.70">
    <property type="entry name" value="Aldolase class I"/>
    <property type="match status" value="1"/>
</dbReference>
<keyword evidence="1" id="KW-0285">Flavoprotein</keyword>
<dbReference type="GO" id="GO:0018580">
    <property type="term" value="F:nitronate monooxygenase activity"/>
    <property type="evidence" value="ECO:0007669"/>
    <property type="project" value="InterPro"/>
</dbReference>
<accession>A0A8H4QHI9</accession>
<name>A0A8H4QHI9_9AGAR</name>
<dbReference type="InterPro" id="IPR004136">
    <property type="entry name" value="NMO"/>
</dbReference>
<reference evidence="4 5" key="1">
    <citation type="submission" date="2019-12" db="EMBL/GenBank/DDBJ databases">
        <authorList>
            <person name="Floudas D."/>
            <person name="Bentzer J."/>
            <person name="Ahren D."/>
            <person name="Johansson T."/>
            <person name="Persson P."/>
            <person name="Tunlid A."/>
        </authorList>
    </citation>
    <scope>NUCLEOTIDE SEQUENCE [LARGE SCALE GENOMIC DNA]</scope>
    <source>
        <strain evidence="4 5">CBS 102.39</strain>
    </source>
</reference>
<dbReference type="AlphaFoldDB" id="A0A8H4QHI9"/>
<evidence type="ECO:0000256" key="3">
    <source>
        <dbReference type="ARBA" id="ARBA00023002"/>
    </source>
</evidence>
<dbReference type="Pfam" id="PF03060">
    <property type="entry name" value="NMO"/>
    <property type="match status" value="1"/>
</dbReference>
<dbReference type="PANTHER" id="PTHR32332:SF31">
    <property type="entry name" value="2-NITROPROPANE DIOXYGENASE FAMILY, PUTATIVE (AFU_ORTHOLOGUE AFUA_2G09850)-RELATED"/>
    <property type="match status" value="1"/>
</dbReference>
<dbReference type="SUPFAM" id="SSF51412">
    <property type="entry name" value="Inosine monophosphate dehydrogenase (IMPDH)"/>
    <property type="match status" value="1"/>
</dbReference>
<dbReference type="CDD" id="cd04730">
    <property type="entry name" value="NPD_like"/>
    <property type="match status" value="1"/>
</dbReference>
<keyword evidence="5" id="KW-1185">Reference proteome</keyword>
<dbReference type="PANTHER" id="PTHR32332">
    <property type="entry name" value="2-NITROPROPANE DIOXYGENASE"/>
    <property type="match status" value="1"/>
</dbReference>
<sequence length="347" mass="36891">MASINTSLTKLLGIKTPIVAAPMAGASGGALAAQVTLGGGFGFLSAGYDSVDKLKHEINVARDLLRKDGDLSTVLPIGVGFLVWQLEKSPEAGEQLLLTALENHVQAIWLSFGADLGRWINFIREHDPRADSSDAVKIFVQTSIVEEAVSAIQSWKVDVIVAQGNEAGGHGLGKSLPIINLLPLLDSVVSKLNGPPLLAAGGISSGAQIASLLTLGVSAVVLGTRFLLSPESQYSNVQRQALLEAESSQSVRTMAFDYARNTLGWPQGIDGRGLRNATVDDYERGEEIRTIQEKYVNGVKAGDKDRIVIWAGSGVGQMKEIMSAKKIVETLHAECVQSLRNASQLVL</sequence>